<dbReference type="EMBL" id="CP011542">
    <property type="protein sequence ID" value="AKK07021.1"/>
    <property type="molecule type" value="Genomic_DNA"/>
</dbReference>
<protein>
    <submittedName>
        <fullName evidence="3">Uncharacterized protein</fullName>
    </submittedName>
</protein>
<accession>A0A0G3H0T0</accession>
<organism evidence="3 4">
    <name type="scientific">Corynebacterium mustelae</name>
    <dbReference type="NCBI Taxonomy" id="571915"/>
    <lineage>
        <taxon>Bacteria</taxon>
        <taxon>Bacillati</taxon>
        <taxon>Actinomycetota</taxon>
        <taxon>Actinomycetes</taxon>
        <taxon>Mycobacteriales</taxon>
        <taxon>Corynebacteriaceae</taxon>
        <taxon>Corynebacterium</taxon>
    </lineage>
</organism>
<reference evidence="3 4" key="1">
    <citation type="journal article" date="2015" name="Genome Announc.">
        <title>Complete Genome Sequence of the Type Strain Corynebacterium mustelae DSM 45274, Isolated from Various Tissues of a Male Ferret with Lethal Sepsis.</title>
        <authorList>
            <person name="Ruckert C."/>
            <person name="Eimer J."/>
            <person name="Winkler A."/>
            <person name="Tauch A."/>
        </authorList>
    </citation>
    <scope>NUCLEOTIDE SEQUENCE [LARGE SCALE GENOMIC DNA]</scope>
    <source>
        <strain evidence="3 4">DSM 45274</strain>
    </source>
</reference>
<reference evidence="4" key="2">
    <citation type="submission" date="2015-05" db="EMBL/GenBank/DDBJ databases">
        <title>Complete genome sequence of Corynebacterium mustelae DSM 45274, isolated from various tissues of a male ferret with lethal sepsis.</title>
        <authorList>
            <person name="Ruckert C."/>
            <person name="Albersmeier A."/>
            <person name="Winkler A."/>
            <person name="Tauch A."/>
        </authorList>
    </citation>
    <scope>NUCLEOTIDE SEQUENCE [LARGE SCALE GENOMIC DNA]</scope>
    <source>
        <strain evidence="4">DSM 45274</strain>
    </source>
</reference>
<feature type="region of interest" description="Disordered" evidence="1">
    <location>
        <begin position="1"/>
        <end position="68"/>
    </location>
</feature>
<feature type="compositionally biased region" description="Polar residues" evidence="1">
    <location>
        <begin position="28"/>
        <end position="58"/>
    </location>
</feature>
<dbReference type="KEGG" id="cmv:CMUST_13635"/>
<keyword evidence="4" id="KW-1185">Reference proteome</keyword>
<evidence type="ECO:0000256" key="2">
    <source>
        <dbReference type="SAM" id="Phobius"/>
    </source>
</evidence>
<proteinExistence type="predicted"/>
<dbReference type="STRING" id="571915.CMUST_13635"/>
<feature type="transmembrane region" description="Helical" evidence="2">
    <location>
        <begin position="76"/>
        <end position="103"/>
    </location>
</feature>
<evidence type="ECO:0000313" key="4">
    <source>
        <dbReference type="Proteomes" id="UP000035199"/>
    </source>
</evidence>
<keyword evidence="2" id="KW-1133">Transmembrane helix</keyword>
<dbReference type="Proteomes" id="UP000035199">
    <property type="component" value="Chromosome"/>
</dbReference>
<keyword evidence="2" id="KW-0812">Transmembrane</keyword>
<dbReference type="AlphaFoldDB" id="A0A0G3H0T0"/>
<evidence type="ECO:0000256" key="1">
    <source>
        <dbReference type="SAM" id="MobiDB-lite"/>
    </source>
</evidence>
<gene>
    <name evidence="3" type="ORF">CMUST_13635</name>
</gene>
<evidence type="ECO:0000313" key="3">
    <source>
        <dbReference type="EMBL" id="AKK07021.1"/>
    </source>
</evidence>
<dbReference type="PATRIC" id="fig|571915.4.peg.2926"/>
<name>A0A0G3H0T0_9CORY</name>
<sequence length="234" mass="25487">MTYRRLTPEQKPSYMSNTPAHRPGTDPFETTSFPPVTEQLGNPFNTHQHPQNPQQAFHPQQPPIQYQQPKSSAGKIIAVILIIVLAPLALLAGCMLFAGYTIVDTVNSELKSAGFSYNDTEGAVETVTVLETPGANNRPTEENFPIAVTPVNSAAINDEPAGKFTKYFKSGATSDPFATAVGDQFRINHNATGKTSDELQVFSPVTNQTYTMQCIDQHSYVHCTGGNNAHVYIS</sequence>
<keyword evidence="2" id="KW-0472">Membrane</keyword>